<keyword evidence="3" id="KW-1003">Cell membrane</keyword>
<dbReference type="InterPro" id="IPR000515">
    <property type="entry name" value="MetI-like"/>
</dbReference>
<dbReference type="AlphaFoldDB" id="A0A4V6HS80"/>
<dbReference type="Proteomes" id="UP000306509">
    <property type="component" value="Unassembled WGS sequence"/>
</dbReference>
<feature type="transmembrane region" description="Helical" evidence="7">
    <location>
        <begin position="12"/>
        <end position="33"/>
    </location>
</feature>
<dbReference type="Pfam" id="PF00528">
    <property type="entry name" value="BPD_transp_1"/>
    <property type="match status" value="1"/>
</dbReference>
<keyword evidence="6 7" id="KW-0472">Membrane</keyword>
<reference evidence="9 10" key="1">
    <citation type="journal article" date="2019" name="Anaerobe">
        <title>Detection of Robinsoniella peoriensis in multiple bone samples of a trauma patient.</title>
        <authorList>
            <person name="Schrottner P."/>
            <person name="Hartwich K."/>
            <person name="Bunk B."/>
            <person name="Schober I."/>
            <person name="Helbig S."/>
            <person name="Rudolph W.W."/>
            <person name="Gunzer F."/>
        </authorList>
    </citation>
    <scope>NUCLEOTIDE SEQUENCE [LARGE SCALE GENOMIC DNA]</scope>
    <source>
        <strain evidence="9 10">DSM 106044</strain>
    </source>
</reference>
<comment type="subcellular location">
    <subcellularLocation>
        <location evidence="1 7">Cell membrane</location>
        <topology evidence="1 7">Multi-pass membrane protein</topology>
    </subcellularLocation>
</comment>
<evidence type="ECO:0000256" key="7">
    <source>
        <dbReference type="RuleBase" id="RU363032"/>
    </source>
</evidence>
<organism evidence="9 10">
    <name type="scientific">Robinsoniella peoriensis</name>
    <dbReference type="NCBI Taxonomy" id="180332"/>
    <lineage>
        <taxon>Bacteria</taxon>
        <taxon>Bacillati</taxon>
        <taxon>Bacillota</taxon>
        <taxon>Clostridia</taxon>
        <taxon>Lachnospirales</taxon>
        <taxon>Lachnospiraceae</taxon>
        <taxon>Robinsoniella</taxon>
    </lineage>
</organism>
<dbReference type="InterPro" id="IPR035906">
    <property type="entry name" value="MetI-like_sf"/>
</dbReference>
<name>A0A4V6HS80_9FIRM</name>
<dbReference type="PANTHER" id="PTHR43005">
    <property type="entry name" value="BLR7065 PROTEIN"/>
    <property type="match status" value="1"/>
</dbReference>
<protein>
    <submittedName>
        <fullName evidence="9">Trehalose transport system permease protein SugA</fullName>
    </submittedName>
</protein>
<dbReference type="GO" id="GO:0055085">
    <property type="term" value="P:transmembrane transport"/>
    <property type="evidence" value="ECO:0007669"/>
    <property type="project" value="InterPro"/>
</dbReference>
<feature type="domain" description="ABC transmembrane type-1" evidence="8">
    <location>
        <begin position="72"/>
        <end position="286"/>
    </location>
</feature>
<keyword evidence="5 7" id="KW-1133">Transmembrane helix</keyword>
<evidence type="ECO:0000256" key="1">
    <source>
        <dbReference type="ARBA" id="ARBA00004651"/>
    </source>
</evidence>
<gene>
    <name evidence="9" type="primary">sugA_1</name>
    <name evidence="9" type="ORF">DSM106044_01156</name>
</gene>
<evidence type="ECO:0000256" key="5">
    <source>
        <dbReference type="ARBA" id="ARBA00022989"/>
    </source>
</evidence>
<evidence type="ECO:0000313" key="10">
    <source>
        <dbReference type="Proteomes" id="UP000306509"/>
    </source>
</evidence>
<dbReference type="GO" id="GO:0005886">
    <property type="term" value="C:plasma membrane"/>
    <property type="evidence" value="ECO:0007669"/>
    <property type="project" value="UniProtKB-SubCell"/>
</dbReference>
<dbReference type="EMBL" id="QGQD01000024">
    <property type="protein sequence ID" value="TLD01938.1"/>
    <property type="molecule type" value="Genomic_DNA"/>
</dbReference>
<feature type="transmembrane region" description="Helical" evidence="7">
    <location>
        <begin position="159"/>
        <end position="184"/>
    </location>
</feature>
<dbReference type="RefSeq" id="WP_138002001.1">
    <property type="nucleotide sequence ID" value="NZ_QGQD01000024.1"/>
</dbReference>
<comment type="caution">
    <text evidence="9">The sequence shown here is derived from an EMBL/GenBank/DDBJ whole genome shotgun (WGS) entry which is preliminary data.</text>
</comment>
<evidence type="ECO:0000256" key="4">
    <source>
        <dbReference type="ARBA" id="ARBA00022692"/>
    </source>
</evidence>
<dbReference type="PANTHER" id="PTHR43005:SF2">
    <property type="entry name" value="INTEGRAL MEMBRANE SUGAR TRANSPORT PROTEIN"/>
    <property type="match status" value="1"/>
</dbReference>
<proteinExistence type="inferred from homology"/>
<sequence>MENVRRNKVVWTPYLLIFPAVCLIAFVLIYPLGKVFYLAFQNYNPTKPYMNGFVGFDNFIRIFTNKEFYTALGVSVKWVVVEVGLQLVFGMVVALILNQKFKGRGIFRALTFVPWAMSGVLTAVLFSLIFNQHFGVLNDILMRLGLIKENVAWLADTNLVFGSVAAAELWRGIPFFAISILAAMQGLPGEVYEAARVDGSSRVKTFLYVTLPMLKNTIVLTTLLRTIWEFNSVDLIYSLTGGGPIGKTTTISMLIANQAIKTNNYGYGSAISVVSFALLAVVAIVYIKASGFGKEED</sequence>
<evidence type="ECO:0000259" key="8">
    <source>
        <dbReference type="PROSITE" id="PS50928"/>
    </source>
</evidence>
<dbReference type="Gene3D" id="1.10.3720.10">
    <property type="entry name" value="MetI-like"/>
    <property type="match status" value="1"/>
</dbReference>
<evidence type="ECO:0000313" key="9">
    <source>
        <dbReference type="EMBL" id="TLD01938.1"/>
    </source>
</evidence>
<comment type="similarity">
    <text evidence="7">Belongs to the binding-protein-dependent transport system permease family.</text>
</comment>
<feature type="transmembrane region" description="Helical" evidence="7">
    <location>
        <begin position="78"/>
        <end position="97"/>
    </location>
</feature>
<feature type="transmembrane region" description="Helical" evidence="7">
    <location>
        <begin position="109"/>
        <end position="130"/>
    </location>
</feature>
<dbReference type="CDD" id="cd06261">
    <property type="entry name" value="TM_PBP2"/>
    <property type="match status" value="1"/>
</dbReference>
<keyword evidence="4 7" id="KW-0812">Transmembrane</keyword>
<feature type="transmembrane region" description="Helical" evidence="7">
    <location>
        <begin position="265"/>
        <end position="287"/>
    </location>
</feature>
<evidence type="ECO:0000256" key="2">
    <source>
        <dbReference type="ARBA" id="ARBA00022448"/>
    </source>
</evidence>
<dbReference type="PROSITE" id="PS50928">
    <property type="entry name" value="ABC_TM1"/>
    <property type="match status" value="1"/>
</dbReference>
<evidence type="ECO:0000256" key="3">
    <source>
        <dbReference type="ARBA" id="ARBA00022475"/>
    </source>
</evidence>
<keyword evidence="10" id="KW-1185">Reference proteome</keyword>
<dbReference type="SUPFAM" id="SSF161098">
    <property type="entry name" value="MetI-like"/>
    <property type="match status" value="1"/>
</dbReference>
<evidence type="ECO:0000256" key="6">
    <source>
        <dbReference type="ARBA" id="ARBA00023136"/>
    </source>
</evidence>
<accession>A0A4V6HS80</accession>
<keyword evidence="2 7" id="KW-0813">Transport</keyword>
<dbReference type="STRING" id="180332.GCA_000797495_04400"/>